<keyword evidence="3" id="KW-1185">Reference proteome</keyword>
<protein>
    <submittedName>
        <fullName evidence="2">DUF445 domain-containing protein</fullName>
    </submittedName>
</protein>
<keyword evidence="1" id="KW-0472">Membrane</keyword>
<dbReference type="PANTHER" id="PTHR38442:SF1">
    <property type="entry name" value="INNER MEMBRANE PROTEIN"/>
    <property type="match status" value="1"/>
</dbReference>
<dbReference type="SUPFAM" id="SSF48371">
    <property type="entry name" value="ARM repeat"/>
    <property type="match status" value="1"/>
</dbReference>
<keyword evidence="1" id="KW-0812">Transmembrane</keyword>
<keyword evidence="1" id="KW-1133">Transmembrane helix</keyword>
<sequence length="415" mass="46861">MAKNSKHIAGVSLAIMGTGFVATLPFQGPLIVDLLQGGFEAGVVGGLADWFAVTALFRHPLGLPIPHTALLPKNRKRVTTALVSTIENDWLSKESIQDKLKQIRFTEKVLPIIEKELHSEAIKKGIVQLLTHLIKHIQIERLLPFLEKQLKEYLSSIEVRPFLESVANQALDRRYEEKALDVLLLKVEEWLIQENRSNQLGSFALRTINKIEVDGILQFALKSFQSMVNEEKLGSILQNLLLNNITSLRHENDSNRQTILLQIRSMLGNIGDNEPLVDEVQNLLDSLVSGWEPSDGITEVLQKVRGQALAFIQDNKFMDVYLLPFVTKLLNDLKANTERITKIENWIHKQFFILIEDNHSKMGKLVEENLDKLDDETLIEMIENSVGKDLQWIRVNGAVCGFIIGILLTGCKALI</sequence>
<comment type="caution">
    <text evidence="2">The sequence shown here is derived from an EMBL/GenBank/DDBJ whole genome shotgun (WGS) entry which is preliminary data.</text>
</comment>
<reference evidence="2 3" key="1">
    <citation type="submission" date="2018-12" db="EMBL/GenBank/DDBJ databases">
        <title>Bacillus chawlae sp. nov., Bacillus glennii sp. nov., and Bacillus saganii sp. nov. Isolated from the Vehicle Assembly Building at Kennedy Space Center where the Viking Spacecraft were Assembled.</title>
        <authorList>
            <person name="Seuylemezian A."/>
            <person name="Vaishampayan P."/>
        </authorList>
    </citation>
    <scope>NUCLEOTIDE SEQUENCE [LARGE SCALE GENOMIC DNA]</scope>
    <source>
        <strain evidence="2 3">L5</strain>
    </source>
</reference>
<dbReference type="RefSeq" id="WP_126864664.1">
    <property type="nucleotide sequence ID" value="NZ_JAUSTX010000035.1"/>
</dbReference>
<dbReference type="GO" id="GO:0005886">
    <property type="term" value="C:plasma membrane"/>
    <property type="evidence" value="ECO:0007669"/>
    <property type="project" value="TreeGrafter"/>
</dbReference>
<organism evidence="2 3">
    <name type="scientific">Peribacillus cavernae</name>
    <dbReference type="NCBI Taxonomy" id="1674310"/>
    <lineage>
        <taxon>Bacteria</taxon>
        <taxon>Bacillati</taxon>
        <taxon>Bacillota</taxon>
        <taxon>Bacilli</taxon>
        <taxon>Bacillales</taxon>
        <taxon>Bacillaceae</taxon>
        <taxon>Peribacillus</taxon>
    </lineage>
</organism>
<evidence type="ECO:0000256" key="1">
    <source>
        <dbReference type="SAM" id="Phobius"/>
    </source>
</evidence>
<dbReference type="OrthoDB" id="9769590at2"/>
<dbReference type="AlphaFoldDB" id="A0A433HN74"/>
<feature type="transmembrane region" description="Helical" evidence="1">
    <location>
        <begin position="7"/>
        <end position="26"/>
    </location>
</feature>
<accession>A0A433HN74</accession>
<dbReference type="PANTHER" id="PTHR38442">
    <property type="entry name" value="INNER MEMBRANE PROTEIN-RELATED"/>
    <property type="match status" value="1"/>
</dbReference>
<gene>
    <name evidence="2" type="ORF">ELQ35_09790</name>
</gene>
<name>A0A433HN74_9BACI</name>
<proteinExistence type="predicted"/>
<evidence type="ECO:0000313" key="2">
    <source>
        <dbReference type="EMBL" id="RUQ29642.1"/>
    </source>
</evidence>
<dbReference type="Pfam" id="PF04286">
    <property type="entry name" value="DUF445"/>
    <property type="match status" value="1"/>
</dbReference>
<dbReference type="InterPro" id="IPR007383">
    <property type="entry name" value="DUF445"/>
</dbReference>
<dbReference type="EMBL" id="RYZZ01000008">
    <property type="protein sequence ID" value="RUQ29642.1"/>
    <property type="molecule type" value="Genomic_DNA"/>
</dbReference>
<dbReference type="Proteomes" id="UP000267430">
    <property type="component" value="Unassembled WGS sequence"/>
</dbReference>
<dbReference type="InterPro" id="IPR016024">
    <property type="entry name" value="ARM-type_fold"/>
</dbReference>
<evidence type="ECO:0000313" key="3">
    <source>
        <dbReference type="Proteomes" id="UP000267430"/>
    </source>
</evidence>